<evidence type="ECO:0000256" key="1">
    <source>
        <dbReference type="SAM" id="Phobius"/>
    </source>
</evidence>
<organism evidence="2">
    <name type="scientific">sediment metagenome</name>
    <dbReference type="NCBI Taxonomy" id="749907"/>
    <lineage>
        <taxon>unclassified sequences</taxon>
        <taxon>metagenomes</taxon>
        <taxon>ecological metagenomes</taxon>
    </lineage>
</organism>
<keyword evidence="1" id="KW-0472">Membrane</keyword>
<feature type="transmembrane region" description="Helical" evidence="1">
    <location>
        <begin position="20"/>
        <end position="40"/>
    </location>
</feature>
<name>D9PFW0_9ZZZZ</name>
<protein>
    <recommendedName>
        <fullName evidence="3">General secretion pathway protein M</fullName>
    </recommendedName>
</protein>
<sequence length="81" mass="8429">MNDQLRDWLAGLAPRERNLVYAAGGLAIIALLYILLVLPITTMAAKRAARVEQKTADLAWMRQVAPQVAAAAAAGAAAGSG</sequence>
<feature type="non-terminal residue" evidence="2">
    <location>
        <position position="81"/>
    </location>
</feature>
<dbReference type="EMBL" id="ADZX01000130">
    <property type="protein sequence ID" value="EFK97556.1"/>
    <property type="molecule type" value="Genomic_DNA"/>
</dbReference>
<reference evidence="2" key="2">
    <citation type="journal article" date="2011" name="Microb. Ecol.">
        <title>Taxonomic and Functional Metagenomic Profiling of the Microbial Community in the Anoxic Sediment of a Sub-saline Shallow Lake (Laguna de Carrizo, Central Spain).</title>
        <authorList>
            <person name="Ferrer M."/>
            <person name="Guazzaroni M.E."/>
            <person name="Richter M."/>
            <person name="Garcia-Salamanca A."/>
            <person name="Yarza P."/>
            <person name="Suarez-Suarez A."/>
            <person name="Solano J."/>
            <person name="Alcaide M."/>
            <person name="van Dillewijn P."/>
            <person name="Molina-Henares M.A."/>
            <person name="Lopez-Cortes N."/>
            <person name="Al-Ramahi Y."/>
            <person name="Guerrero C."/>
            <person name="Acosta A."/>
            <person name="de Eugenio L.I."/>
            <person name="Martinez V."/>
            <person name="Marques S."/>
            <person name="Rojo F."/>
            <person name="Santero E."/>
            <person name="Genilloud O."/>
            <person name="Perez-Perez J."/>
            <person name="Rossello-Mora R."/>
            <person name="Ramos J.L."/>
        </authorList>
    </citation>
    <scope>NUCLEOTIDE SEQUENCE</scope>
</reference>
<dbReference type="Pfam" id="PF04612">
    <property type="entry name" value="T2SSM"/>
    <property type="match status" value="1"/>
</dbReference>
<dbReference type="AlphaFoldDB" id="D9PFW0"/>
<comment type="caution">
    <text evidence="2">The sequence shown here is derived from an EMBL/GenBank/DDBJ whole genome shotgun (WGS) entry which is preliminary data.</text>
</comment>
<accession>D9PFW0</accession>
<keyword evidence="1" id="KW-1133">Transmembrane helix</keyword>
<dbReference type="InterPro" id="IPR007690">
    <property type="entry name" value="T2SS_GspM"/>
</dbReference>
<dbReference type="GO" id="GO:0015627">
    <property type="term" value="C:type II protein secretion system complex"/>
    <property type="evidence" value="ECO:0007669"/>
    <property type="project" value="InterPro"/>
</dbReference>
<reference evidence="2" key="1">
    <citation type="submission" date="2010-07" db="EMBL/GenBank/DDBJ databases">
        <authorList>
            <consortium name="CONSOLIDER consortium CSD2007-00005"/>
            <person name="Guazzaroni M.-E."/>
            <person name="Richter M."/>
            <person name="Garcia-Salamanca A."/>
            <person name="Yarza P."/>
            <person name="Ferrer M."/>
        </authorList>
    </citation>
    <scope>NUCLEOTIDE SEQUENCE</scope>
</reference>
<proteinExistence type="predicted"/>
<dbReference type="GO" id="GO:0015628">
    <property type="term" value="P:protein secretion by the type II secretion system"/>
    <property type="evidence" value="ECO:0007669"/>
    <property type="project" value="InterPro"/>
</dbReference>
<gene>
    <name evidence="2" type="ORF">LDC_0405</name>
</gene>
<evidence type="ECO:0000313" key="2">
    <source>
        <dbReference type="EMBL" id="EFK97556.1"/>
    </source>
</evidence>
<keyword evidence="1" id="KW-0812">Transmembrane</keyword>
<evidence type="ECO:0008006" key="3">
    <source>
        <dbReference type="Google" id="ProtNLM"/>
    </source>
</evidence>